<feature type="transmembrane region" description="Helical" evidence="1">
    <location>
        <begin position="38"/>
        <end position="60"/>
    </location>
</feature>
<keyword evidence="1" id="KW-1133">Transmembrane helix</keyword>
<reference evidence="2 3" key="1">
    <citation type="submission" date="2018-08" db="EMBL/GenBank/DDBJ databases">
        <title>Thalassotalea euphylliae genome.</title>
        <authorList>
            <person name="Summers S."/>
            <person name="Rice S.A."/>
            <person name="Freckelton M.L."/>
            <person name="Nedved B.T."/>
            <person name="Hadfield M.G."/>
        </authorList>
    </citation>
    <scope>NUCLEOTIDE SEQUENCE [LARGE SCALE GENOMIC DNA]</scope>
    <source>
        <strain evidence="2 3">H1</strain>
    </source>
</reference>
<dbReference type="OrthoDB" id="7864805at2"/>
<dbReference type="AlphaFoldDB" id="A0A3E0TVY7"/>
<comment type="caution">
    <text evidence="2">The sequence shown here is derived from an EMBL/GenBank/DDBJ whole genome shotgun (WGS) entry which is preliminary data.</text>
</comment>
<name>A0A3E0TVY7_9GAMM</name>
<evidence type="ECO:0000256" key="1">
    <source>
        <dbReference type="SAM" id="Phobius"/>
    </source>
</evidence>
<sequence>MGNLGIYLLLPFSILIGFSLASQAGVNSQLRLALSNPIQAAFISFLVGTIVLGIIALIQGDPWFRPNSVATIPWWAWLGGVFGAFNIAMSIFLAPKLGALVLAISIVCGQVIASLALDQNGWLGYPKIEITFNRILGAIFLVVGMLLVTKK</sequence>
<feature type="transmembrane region" description="Helical" evidence="1">
    <location>
        <begin position="130"/>
        <end position="148"/>
    </location>
</feature>
<keyword evidence="1" id="KW-0472">Membrane</keyword>
<dbReference type="GO" id="GO:0005886">
    <property type="term" value="C:plasma membrane"/>
    <property type="evidence" value="ECO:0007669"/>
    <property type="project" value="TreeGrafter"/>
</dbReference>
<evidence type="ECO:0000313" key="3">
    <source>
        <dbReference type="Proteomes" id="UP000256478"/>
    </source>
</evidence>
<feature type="transmembrane region" description="Helical" evidence="1">
    <location>
        <begin position="100"/>
        <end position="118"/>
    </location>
</feature>
<dbReference type="Pfam" id="PF04657">
    <property type="entry name" value="DMT_YdcZ"/>
    <property type="match status" value="1"/>
</dbReference>
<evidence type="ECO:0000313" key="2">
    <source>
        <dbReference type="EMBL" id="REL28547.1"/>
    </source>
</evidence>
<proteinExistence type="predicted"/>
<dbReference type="PANTHER" id="PTHR34821">
    <property type="entry name" value="INNER MEMBRANE PROTEIN YDCZ"/>
    <property type="match status" value="1"/>
</dbReference>
<feature type="transmembrane region" description="Helical" evidence="1">
    <location>
        <begin position="6"/>
        <end position="26"/>
    </location>
</feature>
<dbReference type="InterPro" id="IPR006750">
    <property type="entry name" value="YdcZ"/>
</dbReference>
<feature type="transmembrane region" description="Helical" evidence="1">
    <location>
        <begin position="72"/>
        <end position="93"/>
    </location>
</feature>
<dbReference type="EMBL" id="QUOU01000001">
    <property type="protein sequence ID" value="REL28547.1"/>
    <property type="molecule type" value="Genomic_DNA"/>
</dbReference>
<keyword evidence="1" id="KW-0812">Transmembrane</keyword>
<dbReference type="PANTHER" id="PTHR34821:SF2">
    <property type="entry name" value="INNER MEMBRANE PROTEIN YDCZ"/>
    <property type="match status" value="1"/>
</dbReference>
<accession>A0A3E0TVY7</accession>
<organism evidence="2 3">
    <name type="scientific">Thalassotalea euphylliae</name>
    <dbReference type="NCBI Taxonomy" id="1655234"/>
    <lineage>
        <taxon>Bacteria</taxon>
        <taxon>Pseudomonadati</taxon>
        <taxon>Pseudomonadota</taxon>
        <taxon>Gammaproteobacteria</taxon>
        <taxon>Alteromonadales</taxon>
        <taxon>Colwelliaceae</taxon>
        <taxon>Thalassotalea</taxon>
    </lineage>
</organism>
<dbReference type="Proteomes" id="UP000256478">
    <property type="component" value="Unassembled WGS sequence"/>
</dbReference>
<gene>
    <name evidence="2" type="ORF">DXX93_19580</name>
</gene>
<protein>
    <submittedName>
        <fullName evidence="2">DMT family transporter</fullName>
    </submittedName>
</protein>